<dbReference type="RefSeq" id="WP_004091765.1">
    <property type="nucleotide sequence ID" value="NZ_AFGF01000010.1"/>
</dbReference>
<feature type="transmembrane region" description="Helical" evidence="7">
    <location>
        <begin position="151"/>
        <end position="170"/>
    </location>
</feature>
<sequence length="215" mass="23349">MTTVWSVLEITGVVAFAVSGALTGIRSRLDIFGVLILAVVTAIGGGIIRDVVIGNTPPLTFRDSTFFIISCASAVGVLFTYRWLDRYQNTILFFDAVGLGAFTATSANLAIQHHLDSLFIVTAVATITGIGGGILRDMIVKEIPYVFRQEVYAINAIIGAAVFYYSQSYLTGSLPLYLSFVVTTVLRLCCIKYKWNFPVLGMDSKQVVSGEHKSD</sequence>
<evidence type="ECO:0000313" key="9">
    <source>
        <dbReference type="EMBL" id="EGO65824.1"/>
    </source>
</evidence>
<name>F7NDQ5_9FIRM</name>
<reference evidence="9 10" key="1">
    <citation type="journal article" date="2011" name="EMBO J.">
        <title>Structural diversity of bacterial flagellar motors.</title>
        <authorList>
            <person name="Chen S."/>
            <person name="Beeby M."/>
            <person name="Murphy G.E."/>
            <person name="Leadbetter J.R."/>
            <person name="Hendrixson D.R."/>
            <person name="Briegel A."/>
            <person name="Li Z."/>
            <person name="Shi J."/>
            <person name="Tocheva E.I."/>
            <person name="Muller A."/>
            <person name="Dobro M.J."/>
            <person name="Jensen G.J."/>
        </authorList>
    </citation>
    <scope>NUCLEOTIDE SEQUENCE [LARGE SCALE GENOMIC DNA]</scope>
    <source>
        <strain evidence="9 10">DSM 6540</strain>
    </source>
</reference>
<dbReference type="eggNOG" id="COG2860">
    <property type="taxonomic scope" value="Bacteria"/>
</dbReference>
<dbReference type="AlphaFoldDB" id="F7NDQ5"/>
<keyword evidence="3" id="KW-1003">Cell membrane</keyword>
<dbReference type="STRING" id="1009370.ALO_00810"/>
<feature type="transmembrane region" description="Helical" evidence="7">
    <location>
        <begin position="6"/>
        <end position="25"/>
    </location>
</feature>
<feature type="transmembrane region" description="Helical" evidence="7">
    <location>
        <begin position="32"/>
        <end position="52"/>
    </location>
</feature>
<gene>
    <name evidence="9" type="ORF">ALO_00810</name>
</gene>
<evidence type="ECO:0000256" key="2">
    <source>
        <dbReference type="ARBA" id="ARBA00008193"/>
    </source>
</evidence>
<dbReference type="Proteomes" id="UP000003240">
    <property type="component" value="Unassembled WGS sequence"/>
</dbReference>
<feature type="domain" description="Glycine transporter" evidence="8">
    <location>
        <begin position="93"/>
        <end position="165"/>
    </location>
</feature>
<evidence type="ECO:0000256" key="6">
    <source>
        <dbReference type="ARBA" id="ARBA00023136"/>
    </source>
</evidence>
<dbReference type="PANTHER" id="PTHR30506:SF3">
    <property type="entry name" value="UPF0126 INNER MEMBRANE PROTEIN YADS-RELATED"/>
    <property type="match status" value="1"/>
</dbReference>
<feature type="transmembrane region" description="Helical" evidence="7">
    <location>
        <begin position="64"/>
        <end position="84"/>
    </location>
</feature>
<dbReference type="OrthoDB" id="9791874at2"/>
<evidence type="ECO:0000256" key="4">
    <source>
        <dbReference type="ARBA" id="ARBA00022692"/>
    </source>
</evidence>
<feature type="domain" description="Glycine transporter" evidence="8">
    <location>
        <begin position="7"/>
        <end position="81"/>
    </location>
</feature>
<keyword evidence="4 7" id="KW-0812">Transmembrane</keyword>
<comment type="similarity">
    <text evidence="2">Belongs to the UPF0126 family.</text>
</comment>
<dbReference type="InterPro" id="IPR005115">
    <property type="entry name" value="Gly_transporter"/>
</dbReference>
<comment type="subcellular location">
    <subcellularLocation>
        <location evidence="1">Cell membrane</location>
        <topology evidence="1">Multi-pass membrane protein</topology>
    </subcellularLocation>
</comment>
<evidence type="ECO:0000259" key="8">
    <source>
        <dbReference type="Pfam" id="PF03458"/>
    </source>
</evidence>
<organism evidence="9 10">
    <name type="scientific">Acetonema longum DSM 6540</name>
    <dbReference type="NCBI Taxonomy" id="1009370"/>
    <lineage>
        <taxon>Bacteria</taxon>
        <taxon>Bacillati</taxon>
        <taxon>Bacillota</taxon>
        <taxon>Negativicutes</taxon>
        <taxon>Acetonemataceae</taxon>
        <taxon>Acetonema</taxon>
    </lineage>
</organism>
<evidence type="ECO:0000313" key="10">
    <source>
        <dbReference type="Proteomes" id="UP000003240"/>
    </source>
</evidence>
<keyword evidence="5 7" id="KW-1133">Transmembrane helix</keyword>
<feature type="transmembrane region" description="Helical" evidence="7">
    <location>
        <begin position="91"/>
        <end position="111"/>
    </location>
</feature>
<evidence type="ECO:0000256" key="3">
    <source>
        <dbReference type="ARBA" id="ARBA00022475"/>
    </source>
</evidence>
<evidence type="ECO:0000256" key="7">
    <source>
        <dbReference type="SAM" id="Phobius"/>
    </source>
</evidence>
<evidence type="ECO:0000256" key="1">
    <source>
        <dbReference type="ARBA" id="ARBA00004651"/>
    </source>
</evidence>
<keyword evidence="6 7" id="KW-0472">Membrane</keyword>
<protein>
    <recommendedName>
        <fullName evidence="8">Glycine transporter domain-containing protein</fullName>
    </recommendedName>
</protein>
<evidence type="ECO:0000256" key="5">
    <source>
        <dbReference type="ARBA" id="ARBA00022989"/>
    </source>
</evidence>
<dbReference type="GO" id="GO:0005886">
    <property type="term" value="C:plasma membrane"/>
    <property type="evidence" value="ECO:0007669"/>
    <property type="project" value="UniProtKB-SubCell"/>
</dbReference>
<proteinExistence type="inferred from homology"/>
<accession>F7NDQ5</accession>
<feature type="transmembrane region" description="Helical" evidence="7">
    <location>
        <begin position="117"/>
        <end position="139"/>
    </location>
</feature>
<dbReference type="EMBL" id="AFGF01000010">
    <property type="protein sequence ID" value="EGO65824.1"/>
    <property type="molecule type" value="Genomic_DNA"/>
</dbReference>
<dbReference type="PANTHER" id="PTHR30506">
    <property type="entry name" value="INNER MEMBRANE PROTEIN"/>
    <property type="match status" value="1"/>
</dbReference>
<comment type="caution">
    <text evidence="9">The sequence shown here is derived from an EMBL/GenBank/DDBJ whole genome shotgun (WGS) entry which is preliminary data.</text>
</comment>
<dbReference type="Pfam" id="PF03458">
    <property type="entry name" value="Gly_transporter"/>
    <property type="match status" value="2"/>
</dbReference>
<keyword evidence="10" id="KW-1185">Reference proteome</keyword>